<keyword evidence="2" id="KW-0597">Phosphoprotein</keyword>
<keyword evidence="7" id="KW-0460">Magnesium</keyword>
<keyword evidence="4" id="KW-0479">Metal-binding</keyword>
<dbReference type="GO" id="GO:0019829">
    <property type="term" value="F:ATPase-coupled monoatomic cation transmembrane transporter activity"/>
    <property type="evidence" value="ECO:0007669"/>
    <property type="project" value="TreeGrafter"/>
</dbReference>
<dbReference type="SUPFAM" id="SSF81665">
    <property type="entry name" value="Calcium ATPase, transmembrane domain M"/>
    <property type="match status" value="1"/>
</dbReference>
<dbReference type="PANTHER" id="PTHR45630:SF8">
    <property type="entry name" value="CATION-TRANSPORTING ATPASE"/>
    <property type="match status" value="1"/>
</dbReference>
<evidence type="ECO:0000256" key="4">
    <source>
        <dbReference type="ARBA" id="ARBA00022723"/>
    </source>
</evidence>
<evidence type="ECO:0000256" key="10">
    <source>
        <dbReference type="ARBA" id="ARBA00023136"/>
    </source>
</evidence>
<dbReference type="SUPFAM" id="SSF81653">
    <property type="entry name" value="Calcium ATPase, transduction domain A"/>
    <property type="match status" value="1"/>
</dbReference>
<accession>C5L685</accession>
<comment type="catalytic activity">
    <reaction evidence="11">
        <text>ATP + H2O = ADP + phosphate + H(+)</text>
        <dbReference type="Rhea" id="RHEA:13065"/>
        <dbReference type="ChEBI" id="CHEBI:15377"/>
        <dbReference type="ChEBI" id="CHEBI:15378"/>
        <dbReference type="ChEBI" id="CHEBI:30616"/>
        <dbReference type="ChEBI" id="CHEBI:43474"/>
        <dbReference type="ChEBI" id="CHEBI:456216"/>
    </reaction>
</comment>
<dbReference type="PANTHER" id="PTHR45630">
    <property type="entry name" value="CATION-TRANSPORTING ATPASE-RELATED"/>
    <property type="match status" value="1"/>
</dbReference>
<dbReference type="InterPro" id="IPR036412">
    <property type="entry name" value="HAD-like_sf"/>
</dbReference>
<feature type="transmembrane region" description="Helical" evidence="12">
    <location>
        <begin position="696"/>
        <end position="719"/>
    </location>
</feature>
<name>C5L685_PERM5</name>
<gene>
    <name evidence="14" type="ORF">Pmar_PMAR029001</name>
</gene>
<evidence type="ECO:0000256" key="6">
    <source>
        <dbReference type="ARBA" id="ARBA00022840"/>
    </source>
</evidence>
<evidence type="ECO:0000256" key="5">
    <source>
        <dbReference type="ARBA" id="ARBA00022741"/>
    </source>
</evidence>
<feature type="transmembrane region" description="Helical" evidence="12">
    <location>
        <begin position="6"/>
        <end position="28"/>
    </location>
</feature>
<evidence type="ECO:0000259" key="13">
    <source>
        <dbReference type="Pfam" id="PF00122"/>
    </source>
</evidence>
<dbReference type="Pfam" id="PF00122">
    <property type="entry name" value="E1-E2_ATPase"/>
    <property type="match status" value="1"/>
</dbReference>
<protein>
    <submittedName>
        <fullName evidence="14">Calcium-transporting ATPase 1, plasma membrane-type, putative</fullName>
    </submittedName>
</protein>
<dbReference type="RefSeq" id="XP_002775896.1">
    <property type="nucleotide sequence ID" value="XM_002775850.1"/>
</dbReference>
<dbReference type="Proteomes" id="UP000007800">
    <property type="component" value="Unassembled WGS sequence"/>
</dbReference>
<dbReference type="PRINTS" id="PR00119">
    <property type="entry name" value="CATATPASE"/>
</dbReference>
<dbReference type="OrthoDB" id="48943at2759"/>
<dbReference type="Gene3D" id="3.40.1110.10">
    <property type="entry name" value="Calcium-transporting ATPase, cytoplasmic domain N"/>
    <property type="match status" value="1"/>
</dbReference>
<dbReference type="GO" id="GO:0140358">
    <property type="term" value="F:P-type transmembrane transporter activity"/>
    <property type="evidence" value="ECO:0007669"/>
    <property type="project" value="InterPro"/>
</dbReference>
<keyword evidence="8" id="KW-1278">Translocase</keyword>
<dbReference type="InterPro" id="IPR023299">
    <property type="entry name" value="ATPase_P-typ_cyto_dom_N"/>
</dbReference>
<evidence type="ECO:0000256" key="12">
    <source>
        <dbReference type="SAM" id="Phobius"/>
    </source>
</evidence>
<dbReference type="Gene3D" id="2.70.150.10">
    <property type="entry name" value="Calcium-transporting ATPase, cytoplasmic transduction domain A"/>
    <property type="match status" value="1"/>
</dbReference>
<dbReference type="InterPro" id="IPR023214">
    <property type="entry name" value="HAD_sf"/>
</dbReference>
<keyword evidence="5" id="KW-0547">Nucleotide-binding</keyword>
<dbReference type="InterPro" id="IPR008250">
    <property type="entry name" value="ATPase_P-typ_transduc_dom_A_sf"/>
</dbReference>
<feature type="transmembrane region" description="Helical" evidence="12">
    <location>
        <begin position="167"/>
        <end position="190"/>
    </location>
</feature>
<comment type="subcellular location">
    <subcellularLocation>
        <location evidence="1">Membrane</location>
        <topology evidence="1">Multi-pass membrane protein</topology>
    </subcellularLocation>
</comment>
<dbReference type="Pfam" id="PF00702">
    <property type="entry name" value="Hydrolase"/>
    <property type="match status" value="1"/>
</dbReference>
<keyword evidence="6" id="KW-0067">ATP-binding</keyword>
<dbReference type="Gene3D" id="3.40.50.1000">
    <property type="entry name" value="HAD superfamily/HAD-like"/>
    <property type="match status" value="2"/>
</dbReference>
<dbReference type="GO" id="GO:0006874">
    <property type="term" value="P:intracellular calcium ion homeostasis"/>
    <property type="evidence" value="ECO:0007669"/>
    <property type="project" value="TreeGrafter"/>
</dbReference>
<dbReference type="GeneID" id="9042432"/>
<dbReference type="AlphaFoldDB" id="C5L685"/>
<evidence type="ECO:0000313" key="15">
    <source>
        <dbReference type="Proteomes" id="UP000007800"/>
    </source>
</evidence>
<evidence type="ECO:0000256" key="2">
    <source>
        <dbReference type="ARBA" id="ARBA00022553"/>
    </source>
</evidence>
<evidence type="ECO:0000256" key="1">
    <source>
        <dbReference type="ARBA" id="ARBA00004141"/>
    </source>
</evidence>
<organism evidence="15">
    <name type="scientific">Perkinsus marinus (strain ATCC 50983 / TXsc)</name>
    <dbReference type="NCBI Taxonomy" id="423536"/>
    <lineage>
        <taxon>Eukaryota</taxon>
        <taxon>Sar</taxon>
        <taxon>Alveolata</taxon>
        <taxon>Perkinsozoa</taxon>
        <taxon>Perkinsea</taxon>
        <taxon>Perkinsida</taxon>
        <taxon>Perkinsidae</taxon>
        <taxon>Perkinsus</taxon>
    </lineage>
</organism>
<proteinExistence type="predicted"/>
<evidence type="ECO:0000256" key="7">
    <source>
        <dbReference type="ARBA" id="ARBA00022842"/>
    </source>
</evidence>
<dbReference type="InterPro" id="IPR059000">
    <property type="entry name" value="ATPase_P-type_domA"/>
</dbReference>
<dbReference type="SUPFAM" id="SSF81660">
    <property type="entry name" value="Metal cation-transporting ATPase, ATP-binding domain N"/>
    <property type="match status" value="1"/>
</dbReference>
<dbReference type="SUPFAM" id="SSF56784">
    <property type="entry name" value="HAD-like"/>
    <property type="match status" value="1"/>
</dbReference>
<feature type="transmembrane region" description="Helical" evidence="12">
    <location>
        <begin position="626"/>
        <end position="650"/>
    </location>
</feature>
<evidence type="ECO:0000256" key="11">
    <source>
        <dbReference type="ARBA" id="ARBA00049360"/>
    </source>
</evidence>
<keyword evidence="3 12" id="KW-0812">Transmembrane</keyword>
<evidence type="ECO:0000313" key="14">
    <source>
        <dbReference type="EMBL" id="EER07712.1"/>
    </source>
</evidence>
<keyword evidence="9 12" id="KW-1133">Transmembrane helix</keyword>
<evidence type="ECO:0000256" key="3">
    <source>
        <dbReference type="ARBA" id="ARBA00022692"/>
    </source>
</evidence>
<dbReference type="GO" id="GO:0005524">
    <property type="term" value="F:ATP binding"/>
    <property type="evidence" value="ECO:0007669"/>
    <property type="project" value="UniProtKB-KW"/>
</dbReference>
<dbReference type="EMBL" id="GG679756">
    <property type="protein sequence ID" value="EER07712.1"/>
    <property type="molecule type" value="Genomic_DNA"/>
</dbReference>
<dbReference type="InParanoid" id="C5L685"/>
<sequence>MVDGYYNYAITILLLTLIARGLHLRFLYQTYRATKKAADESEDGVLCRVRFDGVVEEVLVVELVPGDIVKLEVSRSIPADCILLRGSATIEHSFISGESEVYTLLAASPGFPPGPESLLLCGGLLLDASCDAVFLVIATGNQTLQGLHLQTATLRRSSAVEIRFKRVLVACTLFLAAAGAFAFILSWLFLQQVTLYDRIMRSIDVLTDALPPALPVALLVLHLSCSSSLRLPPGVQPAQRGFLPPLILAGLVDEVIFDKTNTITTGEASVVGVACGDPMGVVRNPHQLRSMQAAELLRRALRVSHCSDLHFCTPDPVDRAIREYVNCLGDEPCVHCHENESSPAAISIADSPAVDDKYSFATSSSYFSIDEIHPPDVSLDMTTPLAHSPFDPSTRLTGVLCGSPKGPTALIVRGAPEAVFAASDPSTIPVNFHEILSGYTRSGLRVLAYGFRNNFGVEESRWMLPDNLRFLGLIFIHTTVHPLSTETISELTRAGVKCVLCTGDAEGTARASASAIGLLSRTSLALPLMQDETVYARMTPWSKEEFVRCCNADGRTVMMCGDGTNDIPALCSAAVGLVLNSASSHSRWNTTTALQYLAGGCLVAIDALKGPWLACEVLSQGRWASAAAVVIIRLGVTYAILQLSCVLLLYRSGDNLTDSQYARLDLVYSLPSLLLTALFLRSRFSTPLSHSPSRNPLGVATCCLTALHVLLGIGLQILLLSMVESEAWSTPRNTRSKPVIDSCQSWTLYETLCLNYLSLAIALTLRNSVESWRSVSPVTILALLYTAGFLYKVLHIILAEHDPPLPLFFRIALVGIYVAHVILTSTMEKMSFLLCSNTRLYLSKD</sequence>
<reference evidence="14 15" key="1">
    <citation type="submission" date="2008-07" db="EMBL/GenBank/DDBJ databases">
        <authorList>
            <person name="El-Sayed N."/>
            <person name="Caler E."/>
            <person name="Inman J."/>
            <person name="Amedeo P."/>
            <person name="Hass B."/>
            <person name="Wortman J."/>
        </authorList>
    </citation>
    <scope>NUCLEOTIDE SEQUENCE [LARGE SCALE GENOMIC DNA]</scope>
    <source>
        <strain evidence="15">ATCC 50983 / TXsc</strain>
    </source>
</reference>
<dbReference type="InterPro" id="IPR023298">
    <property type="entry name" value="ATPase_P-typ_TM_dom_sf"/>
</dbReference>
<evidence type="ECO:0000256" key="9">
    <source>
        <dbReference type="ARBA" id="ARBA00022989"/>
    </source>
</evidence>
<feature type="transmembrane region" description="Helical" evidence="12">
    <location>
        <begin position="805"/>
        <end position="823"/>
    </location>
</feature>
<feature type="transmembrane region" description="Helical" evidence="12">
    <location>
        <begin position="777"/>
        <end position="799"/>
    </location>
</feature>
<keyword evidence="15" id="KW-1185">Reference proteome</keyword>
<keyword evidence="10 12" id="KW-0472">Membrane</keyword>
<evidence type="ECO:0000256" key="8">
    <source>
        <dbReference type="ARBA" id="ARBA00022967"/>
    </source>
</evidence>
<dbReference type="GO" id="GO:0046872">
    <property type="term" value="F:metal ion binding"/>
    <property type="evidence" value="ECO:0007669"/>
    <property type="project" value="UniProtKB-KW"/>
</dbReference>
<feature type="domain" description="P-type ATPase A" evidence="13">
    <location>
        <begin position="48"/>
        <end position="143"/>
    </location>
</feature>
<dbReference type="GO" id="GO:0016020">
    <property type="term" value="C:membrane"/>
    <property type="evidence" value="ECO:0007669"/>
    <property type="project" value="UniProtKB-SubCell"/>
</dbReference>
<dbReference type="InterPro" id="IPR006544">
    <property type="entry name" value="P-type_TPase_V"/>
</dbReference>
<feature type="transmembrane region" description="Helical" evidence="12">
    <location>
        <begin position="666"/>
        <end position="684"/>
    </location>
</feature>